<proteinExistence type="predicted"/>
<feature type="non-terminal residue" evidence="1">
    <location>
        <position position="1"/>
    </location>
</feature>
<dbReference type="EMBL" id="UINC01133292">
    <property type="protein sequence ID" value="SVD16140.1"/>
    <property type="molecule type" value="Genomic_DNA"/>
</dbReference>
<reference evidence="1" key="1">
    <citation type="submission" date="2018-05" db="EMBL/GenBank/DDBJ databases">
        <authorList>
            <person name="Lanie J.A."/>
            <person name="Ng W.-L."/>
            <person name="Kazmierczak K.M."/>
            <person name="Andrzejewski T.M."/>
            <person name="Davidsen T.M."/>
            <person name="Wayne K.J."/>
            <person name="Tettelin H."/>
            <person name="Glass J.I."/>
            <person name="Rusch D."/>
            <person name="Podicherti R."/>
            <person name="Tsui H.-C.T."/>
            <person name="Winkler M.E."/>
        </authorList>
    </citation>
    <scope>NUCLEOTIDE SEQUENCE</scope>
</reference>
<sequence length="171" mass="19865">VNTSLETIRFRVMGIMSQMDIFSDTNLQPLADIKIGKIRKNATRLHGVCRYNPGVDKKRQDLTPADVKEISLHPESLNEKWKRYAEFLLFHEFLHALGYSGHNRLFRELEALWPDTDAKGMGLEFTKYLRGLNAKFAWKCPNCDWQTKRSVRSAGRYICRTCRVKLIDCAL</sequence>
<evidence type="ECO:0008006" key="2">
    <source>
        <dbReference type="Google" id="ProtNLM"/>
    </source>
</evidence>
<evidence type="ECO:0000313" key="1">
    <source>
        <dbReference type="EMBL" id="SVD16140.1"/>
    </source>
</evidence>
<gene>
    <name evidence="1" type="ORF">METZ01_LOCUS368994</name>
</gene>
<accession>A0A382T1S1</accession>
<name>A0A382T1S1_9ZZZZ</name>
<protein>
    <recommendedName>
        <fullName evidence="2">SprT-like domain-containing protein</fullName>
    </recommendedName>
</protein>
<organism evidence="1">
    <name type="scientific">marine metagenome</name>
    <dbReference type="NCBI Taxonomy" id="408172"/>
    <lineage>
        <taxon>unclassified sequences</taxon>
        <taxon>metagenomes</taxon>
        <taxon>ecological metagenomes</taxon>
    </lineage>
</organism>
<dbReference type="AlphaFoldDB" id="A0A382T1S1"/>